<sequence>MAAASACWPLAGAIPWL</sequence>
<evidence type="ECO:0000313" key="2">
    <source>
        <dbReference type="Proteomes" id="UP000485058"/>
    </source>
</evidence>
<reference evidence="1 2" key="1">
    <citation type="submission" date="2020-02" db="EMBL/GenBank/DDBJ databases">
        <title>Draft genome sequence of Haematococcus lacustris strain NIES-144.</title>
        <authorList>
            <person name="Morimoto D."/>
            <person name="Nakagawa S."/>
            <person name="Yoshida T."/>
            <person name="Sawayama S."/>
        </authorList>
    </citation>
    <scope>NUCLEOTIDE SEQUENCE [LARGE SCALE GENOMIC DNA]</scope>
    <source>
        <strain evidence="1 2">NIES-144</strain>
    </source>
</reference>
<accession>A0A6A0AL25</accession>
<name>A0A6A0AL25_HAELA</name>
<evidence type="ECO:0000313" key="1">
    <source>
        <dbReference type="EMBL" id="GFH32547.1"/>
    </source>
</evidence>
<gene>
    <name evidence="1" type="ORF">HaLaN_31785</name>
</gene>
<protein>
    <submittedName>
        <fullName evidence="1">Uncharacterized protein</fullName>
    </submittedName>
</protein>
<organism evidence="1 2">
    <name type="scientific">Haematococcus lacustris</name>
    <name type="common">Green alga</name>
    <name type="synonym">Haematococcus pluvialis</name>
    <dbReference type="NCBI Taxonomy" id="44745"/>
    <lineage>
        <taxon>Eukaryota</taxon>
        <taxon>Viridiplantae</taxon>
        <taxon>Chlorophyta</taxon>
        <taxon>core chlorophytes</taxon>
        <taxon>Chlorophyceae</taxon>
        <taxon>CS clade</taxon>
        <taxon>Chlamydomonadales</taxon>
        <taxon>Haematococcaceae</taxon>
        <taxon>Haematococcus</taxon>
    </lineage>
</organism>
<dbReference type="AlphaFoldDB" id="A0A6A0AL25"/>
<dbReference type="EMBL" id="BLLF01006779">
    <property type="protein sequence ID" value="GFH32547.1"/>
    <property type="molecule type" value="Genomic_DNA"/>
</dbReference>
<dbReference type="Proteomes" id="UP000485058">
    <property type="component" value="Unassembled WGS sequence"/>
</dbReference>
<comment type="caution">
    <text evidence="1">The sequence shown here is derived from an EMBL/GenBank/DDBJ whole genome shotgun (WGS) entry which is preliminary data.</text>
</comment>
<keyword evidence="2" id="KW-1185">Reference proteome</keyword>
<proteinExistence type="predicted"/>